<dbReference type="SUPFAM" id="SSF52266">
    <property type="entry name" value="SGNH hydrolase"/>
    <property type="match status" value="1"/>
</dbReference>
<dbReference type="Gene3D" id="3.40.50.1110">
    <property type="entry name" value="SGNH hydrolase"/>
    <property type="match status" value="1"/>
</dbReference>
<gene>
    <name evidence="3" type="ORF">SAMN05878443_0245</name>
</gene>
<dbReference type="EMBL" id="FSRN01000001">
    <property type="protein sequence ID" value="SIN87364.1"/>
    <property type="molecule type" value="Genomic_DNA"/>
</dbReference>
<dbReference type="eggNOG" id="COG2755">
    <property type="taxonomic scope" value="Bacteria"/>
</dbReference>
<name>A0A1N6EWL0_9LACT</name>
<keyword evidence="1" id="KW-0812">Transmembrane</keyword>
<evidence type="ECO:0000313" key="3">
    <source>
        <dbReference type="EMBL" id="SIN87364.1"/>
    </source>
</evidence>
<dbReference type="InterPro" id="IPR013830">
    <property type="entry name" value="SGNH_hydro"/>
</dbReference>
<dbReference type="RefSeq" id="WP_034546753.1">
    <property type="nucleotide sequence ID" value="NZ_FSRN01000001.1"/>
</dbReference>
<dbReference type="AlphaFoldDB" id="A0A1N6EWL0"/>
<dbReference type="InterPro" id="IPR036514">
    <property type="entry name" value="SGNH_hydro_sf"/>
</dbReference>
<dbReference type="Pfam" id="PF13472">
    <property type="entry name" value="Lipase_GDSL_2"/>
    <property type="match status" value="1"/>
</dbReference>
<evidence type="ECO:0000313" key="4">
    <source>
        <dbReference type="Proteomes" id="UP000184758"/>
    </source>
</evidence>
<sequence>MYKKVIWPLLLVISIVLSIVFITGFIASIVVSKSEESVPTEQQFESSTLKPEEGESISEDASEILILGDSIGFGVGDEENLGIGKRYLDLIDEEDGNKRTITNISVPSYESNELVNLIKSAENKASISKANLIIISIGGNDLNRLEYEDSVSLTLAFEEALKNYKENLALIIKEIRTINPDAQLALIGLYDPYSKEEPEKTRLLLEWNYETRLIIDSDVKFAYVPTYELFKYHLTEYLSPDEFHPNGSGYQVIAEELDRILK</sequence>
<dbReference type="OrthoDB" id="252349at2"/>
<dbReference type="InterPro" id="IPR051532">
    <property type="entry name" value="Ester_Hydrolysis_Enzymes"/>
</dbReference>
<dbReference type="STRING" id="28230.SAMN05878443_0245"/>
<protein>
    <submittedName>
        <fullName evidence="3">Lysophospholipase L1</fullName>
    </submittedName>
</protein>
<organism evidence="3 4">
    <name type="scientific">Carnobacterium alterfunditum</name>
    <dbReference type="NCBI Taxonomy" id="28230"/>
    <lineage>
        <taxon>Bacteria</taxon>
        <taxon>Bacillati</taxon>
        <taxon>Bacillota</taxon>
        <taxon>Bacilli</taxon>
        <taxon>Lactobacillales</taxon>
        <taxon>Carnobacteriaceae</taxon>
        <taxon>Carnobacterium</taxon>
    </lineage>
</organism>
<evidence type="ECO:0000256" key="1">
    <source>
        <dbReference type="SAM" id="Phobius"/>
    </source>
</evidence>
<accession>A0A1N6EWL0</accession>
<dbReference type="PANTHER" id="PTHR30383:SF27">
    <property type="entry name" value="SPORE GERMINATION LIPASE LIPC"/>
    <property type="match status" value="1"/>
</dbReference>
<feature type="transmembrane region" description="Helical" evidence="1">
    <location>
        <begin position="6"/>
        <end position="31"/>
    </location>
</feature>
<reference evidence="4" key="1">
    <citation type="submission" date="2016-11" db="EMBL/GenBank/DDBJ databases">
        <authorList>
            <person name="Varghese N."/>
            <person name="Submissions S."/>
        </authorList>
    </citation>
    <scope>NUCLEOTIDE SEQUENCE [LARGE SCALE GENOMIC DNA]</scope>
    <source>
        <strain evidence="4">313</strain>
    </source>
</reference>
<keyword evidence="1" id="KW-0472">Membrane</keyword>
<keyword evidence="1" id="KW-1133">Transmembrane helix</keyword>
<feature type="domain" description="SGNH hydrolase-type esterase" evidence="2">
    <location>
        <begin position="66"/>
        <end position="252"/>
    </location>
</feature>
<dbReference type="Proteomes" id="UP000184758">
    <property type="component" value="Unassembled WGS sequence"/>
</dbReference>
<keyword evidence="4" id="KW-1185">Reference proteome</keyword>
<dbReference type="GO" id="GO:0004622">
    <property type="term" value="F:phosphatidylcholine lysophospholipase activity"/>
    <property type="evidence" value="ECO:0007669"/>
    <property type="project" value="TreeGrafter"/>
</dbReference>
<dbReference type="PANTHER" id="PTHR30383">
    <property type="entry name" value="THIOESTERASE 1/PROTEASE 1/LYSOPHOSPHOLIPASE L1"/>
    <property type="match status" value="1"/>
</dbReference>
<evidence type="ECO:0000259" key="2">
    <source>
        <dbReference type="Pfam" id="PF13472"/>
    </source>
</evidence>
<proteinExistence type="predicted"/>